<sequence length="305" mass="35783">MNEQYQTKGLRIDLQNQITDFNINDYGITNNDNSSKLYCVELNTTPDFLLFNDNLDQSYGDQIREIIHPFRFTEVEEMAIVGFLTHNQFNEEDDNESVYVNSFSFSTSERYFIIIIPSKRLVLNFSCLGNNEFLNFSIKVKEKVMLTFNESLITKQKSILLFDLLIQTIAYESYKETQIPQIARLYETNEAEDVIIRRKIQFEKANFSRLETHLAALLRSKMEIISLILENSRTRESIEIIKIMNPLTDGLEYSIQKSFRQASTKIDSLKFQLFFYNNWKISRILSALLALLATCVVLEVHRYLF</sequence>
<evidence type="ECO:0000313" key="2">
    <source>
        <dbReference type="Proteomes" id="UP000769528"/>
    </source>
</evidence>
<dbReference type="Proteomes" id="UP000769528">
    <property type="component" value="Unassembled WGS sequence"/>
</dbReference>
<evidence type="ECO:0000313" key="1">
    <source>
        <dbReference type="EMBL" id="KAH3675574.1"/>
    </source>
</evidence>
<reference evidence="1" key="1">
    <citation type="journal article" date="2021" name="Open Biol.">
        <title>Shared evolutionary footprints suggest mitochondrial oxidative damage underlies multiple complex I losses in fungi.</title>
        <authorList>
            <person name="Schikora-Tamarit M.A."/>
            <person name="Marcet-Houben M."/>
            <person name="Nosek J."/>
            <person name="Gabaldon T."/>
        </authorList>
    </citation>
    <scope>NUCLEOTIDE SEQUENCE</scope>
    <source>
        <strain evidence="1">CBS6341</strain>
    </source>
</reference>
<comment type="caution">
    <text evidence="1">The sequence shown here is derived from an EMBL/GenBank/DDBJ whole genome shotgun (WGS) entry which is preliminary data.</text>
</comment>
<accession>A0A9P8TE80</accession>
<name>A0A9P8TE80_9ASCO</name>
<dbReference type="EMBL" id="JAEUBF010000753">
    <property type="protein sequence ID" value="KAH3675574.1"/>
    <property type="molecule type" value="Genomic_DNA"/>
</dbReference>
<gene>
    <name evidence="1" type="ORF">WICMUC_002663</name>
</gene>
<proteinExistence type="predicted"/>
<dbReference type="AlphaFoldDB" id="A0A9P8TE80"/>
<reference evidence="1" key="2">
    <citation type="submission" date="2021-01" db="EMBL/GenBank/DDBJ databases">
        <authorList>
            <person name="Schikora-Tamarit M.A."/>
        </authorList>
    </citation>
    <scope>NUCLEOTIDE SEQUENCE</scope>
    <source>
        <strain evidence="1">CBS6341</strain>
    </source>
</reference>
<protein>
    <submittedName>
        <fullName evidence="1">Uncharacterized protein</fullName>
    </submittedName>
</protein>
<keyword evidence="2" id="KW-1185">Reference proteome</keyword>
<organism evidence="1 2">
    <name type="scientific">Wickerhamomyces mucosus</name>
    <dbReference type="NCBI Taxonomy" id="1378264"/>
    <lineage>
        <taxon>Eukaryota</taxon>
        <taxon>Fungi</taxon>
        <taxon>Dikarya</taxon>
        <taxon>Ascomycota</taxon>
        <taxon>Saccharomycotina</taxon>
        <taxon>Saccharomycetes</taxon>
        <taxon>Phaffomycetales</taxon>
        <taxon>Wickerhamomycetaceae</taxon>
        <taxon>Wickerhamomyces</taxon>
    </lineage>
</organism>